<dbReference type="InterPro" id="IPR022521">
    <property type="entry name" value="Rv3660c"/>
</dbReference>
<evidence type="ECO:0000259" key="2">
    <source>
        <dbReference type="Pfam" id="PF26563"/>
    </source>
</evidence>
<dbReference type="InterPro" id="IPR050625">
    <property type="entry name" value="ParA/MinD_ATPase"/>
</dbReference>
<comment type="caution">
    <text evidence="3">The sequence shown here is derived from an EMBL/GenBank/DDBJ whole genome shotgun (WGS) entry which is preliminary data.</text>
</comment>
<feature type="domain" description="Rv3660c-like CheY-like N-terminal" evidence="2">
    <location>
        <begin position="108"/>
        <end position="209"/>
    </location>
</feature>
<reference evidence="3 4" key="1">
    <citation type="submission" date="2018-10" db="EMBL/GenBank/DDBJ databases">
        <title>Propionibacterium australiense Genome Sequencing and Assembly.</title>
        <authorList>
            <person name="Bernier A.-M."/>
            <person name="Bernard K."/>
        </authorList>
    </citation>
    <scope>NUCLEOTIDE SEQUENCE [LARGE SCALE GENOMIC DNA]</scope>
    <source>
        <strain evidence="3 4">NML98A078</strain>
    </source>
</reference>
<dbReference type="PANTHER" id="PTHR43384:SF11">
    <property type="entry name" value="SEPTUM SITE DETERMINING PROTEIN"/>
    <property type="match status" value="1"/>
</dbReference>
<dbReference type="NCBIfam" id="TIGR03815">
    <property type="entry name" value="CpaE_hom_Actino"/>
    <property type="match status" value="1"/>
</dbReference>
<dbReference type="PANTHER" id="PTHR43384">
    <property type="entry name" value="SEPTUM SITE-DETERMINING PROTEIN MIND HOMOLOG, CHLOROPLASTIC-RELATED"/>
    <property type="match status" value="1"/>
</dbReference>
<dbReference type="AlphaFoldDB" id="A0A8B3FJJ2"/>
<dbReference type="InterPro" id="IPR059050">
    <property type="entry name" value="Rv3660c_N"/>
</dbReference>
<dbReference type="Proteomes" id="UP000279336">
    <property type="component" value="Unassembled WGS sequence"/>
</dbReference>
<feature type="compositionally biased region" description="Basic and acidic residues" evidence="1">
    <location>
        <begin position="11"/>
        <end position="41"/>
    </location>
</feature>
<dbReference type="SUPFAM" id="SSF52540">
    <property type="entry name" value="P-loop containing nucleoside triphosphate hydrolases"/>
    <property type="match status" value="1"/>
</dbReference>
<dbReference type="GO" id="GO:0009898">
    <property type="term" value="C:cytoplasmic side of plasma membrane"/>
    <property type="evidence" value="ECO:0007669"/>
    <property type="project" value="TreeGrafter"/>
</dbReference>
<dbReference type="GO" id="GO:0005524">
    <property type="term" value="F:ATP binding"/>
    <property type="evidence" value="ECO:0007669"/>
    <property type="project" value="TreeGrafter"/>
</dbReference>
<dbReference type="Pfam" id="PF26563">
    <property type="entry name" value="Rv3660c_N"/>
    <property type="match status" value="1"/>
</dbReference>
<evidence type="ECO:0000313" key="3">
    <source>
        <dbReference type="EMBL" id="RLP10159.1"/>
    </source>
</evidence>
<dbReference type="GO" id="GO:0051782">
    <property type="term" value="P:negative regulation of cell division"/>
    <property type="evidence" value="ECO:0007669"/>
    <property type="project" value="TreeGrafter"/>
</dbReference>
<feature type="compositionally biased region" description="Low complexity" evidence="1">
    <location>
        <begin position="68"/>
        <end position="79"/>
    </location>
</feature>
<accession>A0A8B3FJJ2</accession>
<gene>
    <name evidence="3" type="ORF">D7U36_06195</name>
</gene>
<evidence type="ECO:0000256" key="1">
    <source>
        <dbReference type="SAM" id="MobiDB-lite"/>
    </source>
</evidence>
<dbReference type="InterPro" id="IPR027417">
    <property type="entry name" value="P-loop_NTPase"/>
</dbReference>
<dbReference type="GO" id="GO:0005829">
    <property type="term" value="C:cytosol"/>
    <property type="evidence" value="ECO:0007669"/>
    <property type="project" value="TreeGrafter"/>
</dbReference>
<dbReference type="RefSeq" id="WP_119161625.1">
    <property type="nucleotide sequence ID" value="NZ_RCIV01000006.1"/>
</dbReference>
<dbReference type="EMBL" id="RCIW01000008">
    <property type="protein sequence ID" value="RLP10159.1"/>
    <property type="molecule type" value="Genomic_DNA"/>
</dbReference>
<sequence>MRAVRVQSIAGEDRAGDRRGEGLRPEHRLAVERRSVERSAGAERSAGEGSADRPWPRRGGGRRRRGRPGAAGPKPLAAAEGERPRPQGGRGRGPRGARQGGSSSVLVVTRDTRLLDAIQAAAASCGSEPVVACESAQIRRYWGRAPLVLVGADMAPRVAGMGLLVRTDVHIVGADSDSAAAWSVPLGASALVLPEHSGYLPALLTRARDGRTCTAAIVDVMGGSGGVGASTLAGALAQRCVEAGLSSVLVDLDPCSGGADLLFGAEHEPGWRWSDLVSASGTVGELSGRLPQMCGVDLLATARGRGEQARGFPGPAAVRAVLDALARSHQVMVLDDPAPVELPGVEDAVRLVVVAAEVRSVMSARARVARHGWQDAQAVVRTGRDFPLAPDAVADSLGLPVAGVVASDSRLPAASRVGEPPARAAGRRYLRQVDALVETVIADA</sequence>
<dbReference type="OrthoDB" id="3252838at2"/>
<evidence type="ECO:0000313" key="4">
    <source>
        <dbReference type="Proteomes" id="UP000279336"/>
    </source>
</evidence>
<feature type="region of interest" description="Disordered" evidence="1">
    <location>
        <begin position="1"/>
        <end position="105"/>
    </location>
</feature>
<name>A0A8B3FJJ2_9ACTN</name>
<organism evidence="3 4">
    <name type="scientific">Propionibacterium australiense</name>
    <dbReference type="NCBI Taxonomy" id="119981"/>
    <lineage>
        <taxon>Bacteria</taxon>
        <taxon>Bacillati</taxon>
        <taxon>Actinomycetota</taxon>
        <taxon>Actinomycetes</taxon>
        <taxon>Propionibacteriales</taxon>
        <taxon>Propionibacteriaceae</taxon>
        <taxon>Propionibacterium</taxon>
    </lineage>
</organism>
<dbReference type="Gene3D" id="3.40.50.300">
    <property type="entry name" value="P-loop containing nucleotide triphosphate hydrolases"/>
    <property type="match status" value="1"/>
</dbReference>
<dbReference type="GO" id="GO:0016887">
    <property type="term" value="F:ATP hydrolysis activity"/>
    <property type="evidence" value="ECO:0007669"/>
    <property type="project" value="TreeGrafter"/>
</dbReference>
<protein>
    <recommendedName>
        <fullName evidence="2">Rv3660c-like CheY-like N-terminal domain-containing protein</fullName>
    </recommendedName>
</protein>
<proteinExistence type="predicted"/>